<evidence type="ECO:0000313" key="3">
    <source>
        <dbReference type="Proteomes" id="UP000233220"/>
    </source>
</evidence>
<proteinExistence type="predicted"/>
<dbReference type="AlphaFoldDB" id="A0A2K6TIG9"/>
<name>A0A2K6TIG9_SAIBB</name>
<dbReference type="Ensembl" id="ENSSBOT00000036235.1">
    <property type="protein sequence ID" value="ENSSBOP00000019415.1"/>
    <property type="gene ID" value="ENSSBOG00000026315.1"/>
</dbReference>
<evidence type="ECO:0000256" key="1">
    <source>
        <dbReference type="SAM" id="MobiDB-lite"/>
    </source>
</evidence>
<reference evidence="2" key="2">
    <citation type="submission" date="2025-09" db="UniProtKB">
        <authorList>
            <consortium name="Ensembl"/>
        </authorList>
    </citation>
    <scope>IDENTIFICATION</scope>
</reference>
<feature type="compositionally biased region" description="Basic residues" evidence="1">
    <location>
        <begin position="39"/>
        <end position="48"/>
    </location>
</feature>
<accession>A0A2K6TIG9</accession>
<reference evidence="2" key="1">
    <citation type="submission" date="2025-08" db="UniProtKB">
        <authorList>
            <consortium name="Ensembl"/>
        </authorList>
    </citation>
    <scope>IDENTIFICATION</scope>
</reference>
<dbReference type="Proteomes" id="UP000233220">
    <property type="component" value="Unplaced"/>
</dbReference>
<sequence>MLRRAKQFKGVVSATKARPGLATVQTRQAAASGDDDRLRLKKKKKKSHSNSTCTTDRHIRD</sequence>
<protein>
    <submittedName>
        <fullName evidence="2">Uncharacterized protein</fullName>
    </submittedName>
</protein>
<evidence type="ECO:0000313" key="2">
    <source>
        <dbReference type="Ensembl" id="ENSSBOP00000019415.1"/>
    </source>
</evidence>
<keyword evidence="3" id="KW-1185">Reference proteome</keyword>
<dbReference type="GeneTree" id="ENSGT00910000147868"/>
<organism evidence="2 3">
    <name type="scientific">Saimiri boliviensis boliviensis</name>
    <name type="common">Bolivian squirrel monkey</name>
    <dbReference type="NCBI Taxonomy" id="39432"/>
    <lineage>
        <taxon>Eukaryota</taxon>
        <taxon>Metazoa</taxon>
        <taxon>Chordata</taxon>
        <taxon>Craniata</taxon>
        <taxon>Vertebrata</taxon>
        <taxon>Euteleostomi</taxon>
        <taxon>Mammalia</taxon>
        <taxon>Eutheria</taxon>
        <taxon>Euarchontoglires</taxon>
        <taxon>Primates</taxon>
        <taxon>Haplorrhini</taxon>
        <taxon>Platyrrhini</taxon>
        <taxon>Cebidae</taxon>
        <taxon>Saimiriinae</taxon>
        <taxon>Saimiri</taxon>
    </lineage>
</organism>
<feature type="region of interest" description="Disordered" evidence="1">
    <location>
        <begin position="22"/>
        <end position="61"/>
    </location>
</feature>